<dbReference type="AlphaFoldDB" id="A0AAV7DPT7"/>
<dbReference type="Proteomes" id="UP000825729">
    <property type="component" value="Unassembled WGS sequence"/>
</dbReference>
<comment type="caution">
    <text evidence="2">The sequence shown here is derived from an EMBL/GenBank/DDBJ whole genome shotgun (WGS) entry which is preliminary data.</text>
</comment>
<evidence type="ECO:0000256" key="1">
    <source>
        <dbReference type="SAM" id="MobiDB-lite"/>
    </source>
</evidence>
<sequence length="421" mass="44346">MVRLVFSPIPKSGRAICRVGIGCGPPPEFSSGQPASGIVHHLSGPGSWPGAGARRCPRTRRWSVAPPSSVRERRRIRGGIIRPGLGSPRDQRRSAESAADRLSPIRALTERIARPHRFPPDNFKHSLTLFSKSFSSFPRALGRNLPPYLGCIPKQPDFADSTSRWCDGVGTPGAVTLSGAPFHGTCARGCSHLTWGAIRARPRSAEASCPAGVLLSGASDDLSPWGGGGGTTTRRAGCPWGKVFSATLAEGARATNLLSPRRPAPPPAVGGGAEGGGGGCVRRGLEQRYRRARTHASPLIEHFTDHSIGRAAGAELTGQIAPPTKSGHAPPPIESEKSSRSVNPYYMRTWGAATRPVKARGASPVEGTSRPVHPAMAGPIDQPKVSRLGNFLPAAFLGCGSVSRAPSLGRTLILRHPSIPW</sequence>
<proteinExistence type="predicted"/>
<feature type="region of interest" description="Disordered" evidence="1">
    <location>
        <begin position="66"/>
        <end position="101"/>
    </location>
</feature>
<keyword evidence="3" id="KW-1185">Reference proteome</keyword>
<feature type="compositionally biased region" description="Low complexity" evidence="1">
    <location>
        <begin position="78"/>
        <end position="88"/>
    </location>
</feature>
<feature type="compositionally biased region" description="Gly residues" evidence="1">
    <location>
        <begin position="269"/>
        <end position="281"/>
    </location>
</feature>
<feature type="region of interest" description="Disordered" evidence="1">
    <location>
        <begin position="357"/>
        <end position="377"/>
    </location>
</feature>
<protein>
    <submittedName>
        <fullName evidence="2">Uncharacterized protein</fullName>
    </submittedName>
</protein>
<dbReference type="EMBL" id="JAINDJ010000053">
    <property type="protein sequence ID" value="KAG9438590.1"/>
    <property type="molecule type" value="Genomic_DNA"/>
</dbReference>
<dbReference type="InterPro" id="IPR044792">
    <property type="entry name" value="TAR1"/>
</dbReference>
<feature type="compositionally biased region" description="Basic and acidic residues" evidence="1">
    <location>
        <begin position="89"/>
        <end position="99"/>
    </location>
</feature>
<reference evidence="2 3" key="1">
    <citation type="submission" date="2021-07" db="EMBL/GenBank/DDBJ databases">
        <title>The Aristolochia fimbriata genome: insights into angiosperm evolution, floral development and chemical biosynthesis.</title>
        <authorList>
            <person name="Jiao Y."/>
        </authorList>
    </citation>
    <scope>NUCLEOTIDE SEQUENCE [LARGE SCALE GENOMIC DNA]</scope>
    <source>
        <strain evidence="2">IBCAS-2021</strain>
        <tissue evidence="2">Leaf</tissue>
    </source>
</reference>
<organism evidence="2 3">
    <name type="scientific">Aristolochia fimbriata</name>
    <name type="common">White veined hardy Dutchman's pipe vine</name>
    <dbReference type="NCBI Taxonomy" id="158543"/>
    <lineage>
        <taxon>Eukaryota</taxon>
        <taxon>Viridiplantae</taxon>
        <taxon>Streptophyta</taxon>
        <taxon>Embryophyta</taxon>
        <taxon>Tracheophyta</taxon>
        <taxon>Spermatophyta</taxon>
        <taxon>Magnoliopsida</taxon>
        <taxon>Magnoliidae</taxon>
        <taxon>Piperales</taxon>
        <taxon>Aristolochiaceae</taxon>
        <taxon>Aristolochia</taxon>
    </lineage>
</organism>
<name>A0AAV7DPT7_ARIFI</name>
<dbReference type="PANTHER" id="PTHR47188:SF6">
    <property type="entry name" value="PROTEIN TAR1"/>
    <property type="match status" value="1"/>
</dbReference>
<dbReference type="GO" id="GO:0043457">
    <property type="term" value="P:regulation of cellular respiration"/>
    <property type="evidence" value="ECO:0007669"/>
    <property type="project" value="InterPro"/>
</dbReference>
<dbReference type="PANTHER" id="PTHR47188">
    <property type="entry name" value="PROTEIN TAR1"/>
    <property type="match status" value="1"/>
</dbReference>
<evidence type="ECO:0000313" key="3">
    <source>
        <dbReference type="Proteomes" id="UP000825729"/>
    </source>
</evidence>
<feature type="region of interest" description="Disordered" evidence="1">
    <location>
        <begin position="318"/>
        <end position="340"/>
    </location>
</feature>
<evidence type="ECO:0000313" key="2">
    <source>
        <dbReference type="EMBL" id="KAG9438590.1"/>
    </source>
</evidence>
<accession>A0AAV7DPT7</accession>
<gene>
    <name evidence="2" type="ORF">H6P81_021462</name>
</gene>
<feature type="region of interest" description="Disordered" evidence="1">
    <location>
        <begin position="257"/>
        <end position="281"/>
    </location>
</feature>